<feature type="transmembrane region" description="Helical" evidence="8">
    <location>
        <begin position="20"/>
        <end position="42"/>
    </location>
</feature>
<evidence type="ECO:0000256" key="8">
    <source>
        <dbReference type="RuleBase" id="RU363032"/>
    </source>
</evidence>
<dbReference type="InterPro" id="IPR035906">
    <property type="entry name" value="MetI-like_sf"/>
</dbReference>
<dbReference type="Pfam" id="PF00528">
    <property type="entry name" value="BPD_transp_1"/>
    <property type="match status" value="1"/>
</dbReference>
<reference evidence="10 11" key="1">
    <citation type="journal article" date="2019" name="Int. J. Syst. Evol. Microbiol.">
        <title>The Global Catalogue of Microorganisms (GCM) 10K type strain sequencing project: providing services to taxonomists for standard genome sequencing and annotation.</title>
        <authorList>
            <consortium name="The Broad Institute Genomics Platform"/>
            <consortium name="The Broad Institute Genome Sequencing Center for Infectious Disease"/>
            <person name="Wu L."/>
            <person name="Ma J."/>
        </authorList>
    </citation>
    <scope>NUCLEOTIDE SEQUENCE [LARGE SCALE GENOMIC DNA]</scope>
    <source>
        <strain evidence="10 11">JCM 3146</strain>
    </source>
</reference>
<evidence type="ECO:0000313" key="11">
    <source>
        <dbReference type="Proteomes" id="UP001501822"/>
    </source>
</evidence>
<feature type="transmembrane region" description="Helical" evidence="8">
    <location>
        <begin position="239"/>
        <end position="260"/>
    </location>
</feature>
<evidence type="ECO:0000256" key="3">
    <source>
        <dbReference type="ARBA" id="ARBA00022475"/>
    </source>
</evidence>
<evidence type="ECO:0000256" key="4">
    <source>
        <dbReference type="ARBA" id="ARBA00022692"/>
    </source>
</evidence>
<protein>
    <submittedName>
        <fullName evidence="10">Amino acid ABC transporter permease</fullName>
    </submittedName>
</protein>
<organism evidence="10 11">
    <name type="scientific">Actinoallomurus spadix</name>
    <dbReference type="NCBI Taxonomy" id="79912"/>
    <lineage>
        <taxon>Bacteria</taxon>
        <taxon>Bacillati</taxon>
        <taxon>Actinomycetota</taxon>
        <taxon>Actinomycetes</taxon>
        <taxon>Streptosporangiales</taxon>
        <taxon>Thermomonosporaceae</taxon>
        <taxon>Actinoallomurus</taxon>
    </lineage>
</organism>
<feature type="transmembrane region" description="Helical" evidence="8">
    <location>
        <begin position="107"/>
        <end position="125"/>
    </location>
</feature>
<keyword evidence="6 8" id="KW-1133">Transmembrane helix</keyword>
<proteinExistence type="inferred from homology"/>
<sequence>MNTGASTLFDLPGPAGRRRIRIATVVSLLLIVVAVVAVVRRLTTHGMLAADEWRVFTQWPTIRFLLGGVWATVLVTVVAMAIALPAGALVALVRLSRARVARALGRAYVEVFRAIPLLLLLYMFLFGLPRLGLTFPVFWQLTLAIVLNNAAVFAEILRAGILAVERGQSEAASSLGMTYWQAMWLVVIPQAVRKVVPALVGQSVRLLKDSSLGYVVSYLELLHQSQVLGEYYHTVLPTYLVAAVVYIAINITLSRFAHLLENRGLRGVRRRRHPESTALAENAAIGSGGRAPLIDDSTV</sequence>
<name>A0ABN0XPB0_9ACTN</name>
<dbReference type="Proteomes" id="UP001501822">
    <property type="component" value="Unassembled WGS sequence"/>
</dbReference>
<keyword evidence="2 8" id="KW-0813">Transport</keyword>
<dbReference type="RefSeq" id="WP_252805238.1">
    <property type="nucleotide sequence ID" value="NZ_BAAABM010000069.1"/>
</dbReference>
<dbReference type="SUPFAM" id="SSF161098">
    <property type="entry name" value="MetI-like"/>
    <property type="match status" value="1"/>
</dbReference>
<dbReference type="CDD" id="cd06261">
    <property type="entry name" value="TM_PBP2"/>
    <property type="match status" value="1"/>
</dbReference>
<keyword evidence="7 8" id="KW-0472">Membrane</keyword>
<keyword evidence="11" id="KW-1185">Reference proteome</keyword>
<feature type="domain" description="ABC transmembrane type-1" evidence="9">
    <location>
        <begin position="69"/>
        <end position="257"/>
    </location>
</feature>
<evidence type="ECO:0000256" key="1">
    <source>
        <dbReference type="ARBA" id="ARBA00004651"/>
    </source>
</evidence>
<dbReference type="PROSITE" id="PS50928">
    <property type="entry name" value="ABC_TM1"/>
    <property type="match status" value="1"/>
</dbReference>
<dbReference type="Gene3D" id="1.10.3720.10">
    <property type="entry name" value="MetI-like"/>
    <property type="match status" value="1"/>
</dbReference>
<dbReference type="InterPro" id="IPR000515">
    <property type="entry name" value="MetI-like"/>
</dbReference>
<feature type="transmembrane region" description="Helical" evidence="8">
    <location>
        <begin position="62"/>
        <end position="95"/>
    </location>
</feature>
<dbReference type="InterPro" id="IPR043429">
    <property type="entry name" value="ArtM/GltK/GlnP/TcyL/YhdX-like"/>
</dbReference>
<dbReference type="InterPro" id="IPR010065">
    <property type="entry name" value="AA_ABC_transptr_permease_3TM"/>
</dbReference>
<evidence type="ECO:0000256" key="2">
    <source>
        <dbReference type="ARBA" id="ARBA00022448"/>
    </source>
</evidence>
<comment type="subcellular location">
    <subcellularLocation>
        <location evidence="1 8">Cell membrane</location>
        <topology evidence="1 8">Multi-pass membrane protein</topology>
    </subcellularLocation>
</comment>
<evidence type="ECO:0000259" key="9">
    <source>
        <dbReference type="PROSITE" id="PS50928"/>
    </source>
</evidence>
<dbReference type="NCBIfam" id="TIGR01726">
    <property type="entry name" value="HEQRo_perm_3TM"/>
    <property type="match status" value="1"/>
</dbReference>
<gene>
    <name evidence="10" type="ORF">GCM10010151_68840</name>
</gene>
<comment type="similarity">
    <text evidence="8">Belongs to the binding-protein-dependent transport system permease family.</text>
</comment>
<dbReference type="EMBL" id="BAAABM010000069">
    <property type="protein sequence ID" value="GAA0369203.1"/>
    <property type="molecule type" value="Genomic_DNA"/>
</dbReference>
<keyword evidence="4 8" id="KW-0812">Transmembrane</keyword>
<dbReference type="PANTHER" id="PTHR30614:SF0">
    <property type="entry name" value="L-CYSTINE TRANSPORT SYSTEM PERMEASE PROTEIN TCYL"/>
    <property type="match status" value="1"/>
</dbReference>
<keyword evidence="3" id="KW-1003">Cell membrane</keyword>
<accession>A0ABN0XPB0</accession>
<keyword evidence="5" id="KW-0029">Amino-acid transport</keyword>
<evidence type="ECO:0000256" key="6">
    <source>
        <dbReference type="ARBA" id="ARBA00022989"/>
    </source>
</evidence>
<dbReference type="PANTHER" id="PTHR30614">
    <property type="entry name" value="MEMBRANE COMPONENT OF AMINO ACID ABC TRANSPORTER"/>
    <property type="match status" value="1"/>
</dbReference>
<evidence type="ECO:0000256" key="5">
    <source>
        <dbReference type="ARBA" id="ARBA00022970"/>
    </source>
</evidence>
<evidence type="ECO:0000313" key="10">
    <source>
        <dbReference type="EMBL" id="GAA0369203.1"/>
    </source>
</evidence>
<evidence type="ECO:0000256" key="7">
    <source>
        <dbReference type="ARBA" id="ARBA00023136"/>
    </source>
</evidence>
<comment type="caution">
    <text evidence="10">The sequence shown here is derived from an EMBL/GenBank/DDBJ whole genome shotgun (WGS) entry which is preliminary data.</text>
</comment>